<evidence type="ECO:0000256" key="4">
    <source>
        <dbReference type="ARBA" id="ARBA00022840"/>
    </source>
</evidence>
<sequence length="513" mass="56017">MSTLHAIFENHLNDKTAIVVPRSCKVPCRISYRQLYQLIQDFACQLQNAMTGAGRQPGQAVAIAYPNSIEFVVGFLGAGLMQLVAAPLNPAYTKDEFIFYLDDSKASVLIVPPGSIRQHTPAVQAAHERNVQVLELFFDGQRLHLTPNRPLSAAAPVRFSPKPQDVTLLLHTSGTTGRPKGVPLSHVNLATSMKNIVSTYELNAKDCTLLVMPLFHVHGLICGLLASLYSGASVVIPEKFSASQFWSDFGDNQCNWYTAVPTIHQILLRQPPRHVPHIRFIRSCSSSLAPATLHALEATFKAPVLEAYAMTEAAHQMTSNPLPKHGAHKPGSVGLGQGVEVVILNDKGAPVDEGEVCIKGSNVTRGYLNNPTATAEAFTQDGYFRTGDQGKKDKDGYLILTGRIKELINRGGEKISPLEVDAALLAHPNVAEAVCFGVPDDMYGQEVHAAIVLKSGSTSEKDLQDFVVKKLAKFKVPKRIYFTNQLPKTGTGKIQRRKMVDVFFKPQPLQAKL</sequence>
<protein>
    <submittedName>
        <fullName evidence="7">Acetyl-CoA synthetase-like protein</fullName>
    </submittedName>
</protein>
<dbReference type="GO" id="GO:0033611">
    <property type="term" value="P:oxalate catabolic process"/>
    <property type="evidence" value="ECO:0007669"/>
    <property type="project" value="EnsemblFungi"/>
</dbReference>
<evidence type="ECO:0000256" key="2">
    <source>
        <dbReference type="ARBA" id="ARBA00022598"/>
    </source>
</evidence>
<keyword evidence="4" id="KW-0067">ATP-binding</keyword>
<dbReference type="PANTHER" id="PTHR43201:SF5">
    <property type="entry name" value="MEDIUM-CHAIN ACYL-COA LIGASE ACSF2, MITOCHONDRIAL"/>
    <property type="match status" value="1"/>
</dbReference>
<evidence type="ECO:0000256" key="3">
    <source>
        <dbReference type="ARBA" id="ARBA00022741"/>
    </source>
</evidence>
<comment type="similarity">
    <text evidence="1">Belongs to the ATP-dependent AMP-binding enzyme family.</text>
</comment>
<dbReference type="PROSITE" id="PS00455">
    <property type="entry name" value="AMP_BINDING"/>
    <property type="match status" value="1"/>
</dbReference>
<feature type="domain" description="AMP-dependent synthetase/ligase" evidence="5">
    <location>
        <begin position="13"/>
        <end position="368"/>
    </location>
</feature>
<dbReference type="CDD" id="cd05926">
    <property type="entry name" value="FACL_fum10p_like"/>
    <property type="match status" value="1"/>
</dbReference>
<name>A0A1X2GCJ2_9FUNG</name>
<accession>A0A1X2GCJ2</accession>
<dbReference type="GO" id="GO:0031956">
    <property type="term" value="F:medium-chain fatty acid-CoA ligase activity"/>
    <property type="evidence" value="ECO:0007669"/>
    <property type="project" value="TreeGrafter"/>
</dbReference>
<keyword evidence="3" id="KW-0547">Nucleotide-binding</keyword>
<evidence type="ECO:0000259" key="6">
    <source>
        <dbReference type="Pfam" id="PF13193"/>
    </source>
</evidence>
<gene>
    <name evidence="7" type="ORF">DM01DRAFT_1384834</name>
</gene>
<dbReference type="GO" id="GO:0006631">
    <property type="term" value="P:fatty acid metabolic process"/>
    <property type="evidence" value="ECO:0007669"/>
    <property type="project" value="TreeGrafter"/>
</dbReference>
<evidence type="ECO:0000259" key="5">
    <source>
        <dbReference type="Pfam" id="PF00501"/>
    </source>
</evidence>
<dbReference type="Gene3D" id="3.40.50.12780">
    <property type="entry name" value="N-terminal domain of ligase-like"/>
    <property type="match status" value="1"/>
</dbReference>
<keyword evidence="2" id="KW-0436">Ligase</keyword>
<dbReference type="SUPFAM" id="SSF56801">
    <property type="entry name" value="Acetyl-CoA synthetase-like"/>
    <property type="match status" value="1"/>
</dbReference>
<dbReference type="EMBL" id="MCGT01000023">
    <property type="protein sequence ID" value="ORX50607.1"/>
    <property type="molecule type" value="Genomic_DNA"/>
</dbReference>
<dbReference type="InterPro" id="IPR042099">
    <property type="entry name" value="ANL_N_sf"/>
</dbReference>
<reference evidence="7 8" key="1">
    <citation type="submission" date="2016-07" db="EMBL/GenBank/DDBJ databases">
        <title>Pervasive Adenine N6-methylation of Active Genes in Fungi.</title>
        <authorList>
            <consortium name="DOE Joint Genome Institute"/>
            <person name="Mondo S.J."/>
            <person name="Dannebaum R.O."/>
            <person name="Kuo R.C."/>
            <person name="Labutti K."/>
            <person name="Haridas S."/>
            <person name="Kuo A."/>
            <person name="Salamov A."/>
            <person name="Ahrendt S.R."/>
            <person name="Lipzen A."/>
            <person name="Sullivan W."/>
            <person name="Andreopoulos W.B."/>
            <person name="Clum A."/>
            <person name="Lindquist E."/>
            <person name="Daum C."/>
            <person name="Ramamoorthy G.K."/>
            <person name="Gryganskyi A."/>
            <person name="Culley D."/>
            <person name="Magnuson J.K."/>
            <person name="James T.Y."/>
            <person name="O'Malley M.A."/>
            <person name="Stajich J.E."/>
            <person name="Spatafora J.W."/>
            <person name="Visel A."/>
            <person name="Grigoriev I.V."/>
        </authorList>
    </citation>
    <scope>NUCLEOTIDE SEQUENCE [LARGE SCALE GENOMIC DNA]</scope>
    <source>
        <strain evidence="7 8">NRRL 3301</strain>
    </source>
</reference>
<dbReference type="Gene3D" id="3.30.300.30">
    <property type="match status" value="1"/>
</dbReference>
<dbReference type="PANTHER" id="PTHR43201">
    <property type="entry name" value="ACYL-COA SYNTHETASE"/>
    <property type="match status" value="1"/>
</dbReference>
<dbReference type="InterPro" id="IPR000873">
    <property type="entry name" value="AMP-dep_synth/lig_dom"/>
</dbReference>
<dbReference type="InterPro" id="IPR045310">
    <property type="entry name" value="Pcs60-like"/>
</dbReference>
<evidence type="ECO:0000256" key="1">
    <source>
        <dbReference type="ARBA" id="ARBA00006432"/>
    </source>
</evidence>
<organism evidence="7 8">
    <name type="scientific">Hesseltinella vesiculosa</name>
    <dbReference type="NCBI Taxonomy" id="101127"/>
    <lineage>
        <taxon>Eukaryota</taxon>
        <taxon>Fungi</taxon>
        <taxon>Fungi incertae sedis</taxon>
        <taxon>Mucoromycota</taxon>
        <taxon>Mucoromycotina</taxon>
        <taxon>Mucoromycetes</taxon>
        <taxon>Mucorales</taxon>
        <taxon>Cunninghamellaceae</taxon>
        <taxon>Hesseltinella</taxon>
    </lineage>
</organism>
<dbReference type="STRING" id="101127.A0A1X2GCJ2"/>
<dbReference type="GO" id="GO:0005524">
    <property type="term" value="F:ATP binding"/>
    <property type="evidence" value="ECO:0007669"/>
    <property type="project" value="UniProtKB-KW"/>
</dbReference>
<dbReference type="Pfam" id="PF13193">
    <property type="entry name" value="AMP-binding_C"/>
    <property type="match status" value="1"/>
</dbReference>
<dbReference type="AlphaFoldDB" id="A0A1X2GCJ2"/>
<dbReference type="GO" id="GO:0005778">
    <property type="term" value="C:peroxisomal membrane"/>
    <property type="evidence" value="ECO:0007669"/>
    <property type="project" value="EnsemblFungi"/>
</dbReference>
<evidence type="ECO:0000313" key="8">
    <source>
        <dbReference type="Proteomes" id="UP000242146"/>
    </source>
</evidence>
<keyword evidence="8" id="KW-1185">Reference proteome</keyword>
<evidence type="ECO:0000313" key="7">
    <source>
        <dbReference type="EMBL" id="ORX50607.1"/>
    </source>
</evidence>
<dbReference type="GO" id="GO:0050203">
    <property type="term" value="F:oxalate-CoA ligase activity"/>
    <property type="evidence" value="ECO:0007669"/>
    <property type="project" value="EnsemblFungi"/>
</dbReference>
<proteinExistence type="inferred from homology"/>
<dbReference type="Proteomes" id="UP000242146">
    <property type="component" value="Unassembled WGS sequence"/>
</dbReference>
<feature type="domain" description="AMP-binding enzyme C-terminal" evidence="6">
    <location>
        <begin position="419"/>
        <end position="493"/>
    </location>
</feature>
<comment type="caution">
    <text evidence="7">The sequence shown here is derived from an EMBL/GenBank/DDBJ whole genome shotgun (WGS) entry which is preliminary data.</text>
</comment>
<dbReference type="GO" id="GO:0003729">
    <property type="term" value="F:mRNA binding"/>
    <property type="evidence" value="ECO:0007669"/>
    <property type="project" value="EnsemblFungi"/>
</dbReference>
<dbReference type="Pfam" id="PF00501">
    <property type="entry name" value="AMP-binding"/>
    <property type="match status" value="1"/>
</dbReference>
<dbReference type="GO" id="GO:0005782">
    <property type="term" value="C:peroxisomal matrix"/>
    <property type="evidence" value="ECO:0007669"/>
    <property type="project" value="EnsemblFungi"/>
</dbReference>
<dbReference type="InterPro" id="IPR045851">
    <property type="entry name" value="AMP-bd_C_sf"/>
</dbReference>
<dbReference type="InterPro" id="IPR020845">
    <property type="entry name" value="AMP-binding_CS"/>
</dbReference>
<dbReference type="InterPro" id="IPR025110">
    <property type="entry name" value="AMP-bd_C"/>
</dbReference>
<dbReference type="OrthoDB" id="10253115at2759"/>